<evidence type="ECO:0000259" key="1">
    <source>
        <dbReference type="PROSITE" id="PS51186"/>
    </source>
</evidence>
<evidence type="ECO:0000313" key="3">
    <source>
        <dbReference type="Proteomes" id="UP001157946"/>
    </source>
</evidence>
<dbReference type="GO" id="GO:0034069">
    <property type="term" value="F:aminoglycoside N-acetyltransferase activity"/>
    <property type="evidence" value="ECO:0007669"/>
    <property type="project" value="TreeGrafter"/>
</dbReference>
<dbReference type="InterPro" id="IPR000182">
    <property type="entry name" value="GNAT_dom"/>
</dbReference>
<dbReference type="GO" id="GO:0030649">
    <property type="term" value="P:aminoglycoside antibiotic catabolic process"/>
    <property type="evidence" value="ECO:0007669"/>
    <property type="project" value="TreeGrafter"/>
</dbReference>
<dbReference type="InterPro" id="IPR016181">
    <property type="entry name" value="Acyl_CoA_acyltransferase"/>
</dbReference>
<sequence>MVDVRLLHADELKTAVRLSDETFRTSSQPSMAQAFPYVFSSSLGQSYGAFADGRLVSFVGLVPSVVRIGRARLNVYSIGSVCTHPDYRGKGIAGLILRRILAHIDEAEASLLLVSGYGPLYERIDCFRFGTVTRFMIGSDSASEIVRNVSADADVHLRELGPTDWFKVTELVRKREVRFEQSVWDIATLMQAEANASCMNLRHRVLIAEEEGRVKAFAVVAVPADEGAATPALAIEWAGEPRLVALALAHAVKRYRLGRLDAPVLWHEAELAQALAPAEHGAEQNLGTVRIVHPERLIQQLRPYLQEKHQRLGASLEVQALPNGRAELRLDGEKVILDAQAFVSLLFDPASHTNHLQGSLSVLKELFPIPFPYAGGLNYV</sequence>
<dbReference type="CDD" id="cd04301">
    <property type="entry name" value="NAT_SF"/>
    <property type="match status" value="1"/>
</dbReference>
<comment type="caution">
    <text evidence="2">The sequence shown here is derived from an EMBL/GenBank/DDBJ whole genome shotgun (WGS) entry which is preliminary data.</text>
</comment>
<name>A0AA46AF40_9BACL</name>
<dbReference type="Pfam" id="PF13527">
    <property type="entry name" value="Acetyltransf_9"/>
    <property type="match status" value="1"/>
</dbReference>
<organism evidence="2 3">
    <name type="scientific">Laceyella tengchongensis</name>
    <dbReference type="NCBI Taxonomy" id="574699"/>
    <lineage>
        <taxon>Bacteria</taxon>
        <taxon>Bacillati</taxon>
        <taxon>Bacillota</taxon>
        <taxon>Bacilli</taxon>
        <taxon>Bacillales</taxon>
        <taxon>Thermoactinomycetaceae</taxon>
        <taxon>Laceyella</taxon>
    </lineage>
</organism>
<feature type="domain" description="N-acetyltransferase" evidence="1">
    <location>
        <begin position="2"/>
        <end position="152"/>
    </location>
</feature>
<keyword evidence="3" id="KW-1185">Reference proteome</keyword>
<dbReference type="AlphaFoldDB" id="A0AA46AF40"/>
<reference evidence="2" key="1">
    <citation type="submission" date="2017-05" db="EMBL/GenBank/DDBJ databases">
        <authorList>
            <person name="Varghese N."/>
            <person name="Submissions S."/>
        </authorList>
    </citation>
    <scope>NUCLEOTIDE SEQUENCE</scope>
    <source>
        <strain evidence="2">DSM 45262</strain>
    </source>
</reference>
<dbReference type="InterPro" id="IPR051554">
    <property type="entry name" value="Acetyltransferase_Eis"/>
</dbReference>
<dbReference type="PANTHER" id="PTHR37817">
    <property type="entry name" value="N-ACETYLTRANSFERASE EIS"/>
    <property type="match status" value="1"/>
</dbReference>
<dbReference type="Gene3D" id="3.40.630.30">
    <property type="match status" value="1"/>
</dbReference>
<dbReference type="PANTHER" id="PTHR37817:SF1">
    <property type="entry name" value="N-ACETYLTRANSFERASE EIS"/>
    <property type="match status" value="1"/>
</dbReference>
<dbReference type="EMBL" id="FXTU01000003">
    <property type="protein sequence ID" value="SMP16668.1"/>
    <property type="molecule type" value="Genomic_DNA"/>
</dbReference>
<evidence type="ECO:0000313" key="2">
    <source>
        <dbReference type="EMBL" id="SMP16668.1"/>
    </source>
</evidence>
<dbReference type="RefSeq" id="WP_189318831.1">
    <property type="nucleotide sequence ID" value="NZ_FXTU01000003.1"/>
</dbReference>
<accession>A0AA46AF40</accession>
<proteinExistence type="predicted"/>
<gene>
    <name evidence="2" type="ORF">SAMN06265361_10314</name>
</gene>
<dbReference type="PROSITE" id="PS51186">
    <property type="entry name" value="GNAT"/>
    <property type="match status" value="1"/>
</dbReference>
<dbReference type="SUPFAM" id="SSF55729">
    <property type="entry name" value="Acyl-CoA N-acyltransferases (Nat)"/>
    <property type="match status" value="1"/>
</dbReference>
<protein>
    <submittedName>
        <fullName evidence="2">Predicted N-acetyltransferase YhbS</fullName>
    </submittedName>
</protein>
<dbReference type="Proteomes" id="UP001157946">
    <property type="component" value="Unassembled WGS sequence"/>
</dbReference>